<feature type="compositionally biased region" description="Polar residues" evidence="9">
    <location>
        <begin position="1"/>
        <end position="14"/>
    </location>
</feature>
<keyword evidence="3 8" id="KW-0813">Transport</keyword>
<evidence type="ECO:0000256" key="9">
    <source>
        <dbReference type="SAM" id="MobiDB-lite"/>
    </source>
</evidence>
<dbReference type="CDD" id="cd06261">
    <property type="entry name" value="TM_PBP2"/>
    <property type="match status" value="1"/>
</dbReference>
<comment type="caution">
    <text evidence="11">The sequence shown here is derived from an EMBL/GenBank/DDBJ whole genome shotgun (WGS) entry which is preliminary data.</text>
</comment>
<feature type="domain" description="ABC transmembrane type-1" evidence="10">
    <location>
        <begin position="97"/>
        <end position="284"/>
    </location>
</feature>
<evidence type="ECO:0000256" key="7">
    <source>
        <dbReference type="ARBA" id="ARBA00023136"/>
    </source>
</evidence>
<feature type="transmembrane region" description="Helical" evidence="8">
    <location>
        <begin position="93"/>
        <end position="120"/>
    </location>
</feature>
<sequence>MTAVTPTRAGSTAPVSPLAAGAAERPVRRRRGGATRRGPWLAIVYWVVIAITLVPIVSMIAYSFNDAPTNRLTFAWRGFTTYWYQNLWNVSGLGAAFGTSVAVAFLAAIVSVAIGLPLALALERYRFPGRGVVSSIVFVDIAAPSIVVGSASLSFFLSIGLGTGFWTILLTHVAFDVAYVVVVLRARIAGTSKVLEEEASDLGATPLQAFRLVTLPLLAPGMLAAGLLALAMSIDDYVITSFVAGPSVTFPLFVYGAAKAGMPPQVLCFGTLVFAVGLLVALLNGALNRRLARTRG</sequence>
<dbReference type="InterPro" id="IPR051789">
    <property type="entry name" value="Bact_Polyamine_Transport"/>
</dbReference>
<evidence type="ECO:0000313" key="12">
    <source>
        <dbReference type="EMBL" id="MBM7803420.1"/>
    </source>
</evidence>
<dbReference type="SUPFAM" id="SSF161098">
    <property type="entry name" value="MetI-like"/>
    <property type="match status" value="1"/>
</dbReference>
<keyword evidence="14" id="KW-1185">Reference proteome</keyword>
<dbReference type="GO" id="GO:0055085">
    <property type="term" value="P:transmembrane transport"/>
    <property type="evidence" value="ECO:0007669"/>
    <property type="project" value="InterPro"/>
</dbReference>
<evidence type="ECO:0000256" key="3">
    <source>
        <dbReference type="ARBA" id="ARBA00022448"/>
    </source>
</evidence>
<dbReference type="EMBL" id="JAFBCG010000001">
    <property type="protein sequence ID" value="MBM7803420.1"/>
    <property type="molecule type" value="Genomic_DNA"/>
</dbReference>
<evidence type="ECO:0000313" key="14">
    <source>
        <dbReference type="Proteomes" id="UP000746584"/>
    </source>
</evidence>
<dbReference type="PROSITE" id="PS50928">
    <property type="entry name" value="ABC_TM1"/>
    <property type="match status" value="1"/>
</dbReference>
<feature type="region of interest" description="Disordered" evidence="9">
    <location>
        <begin position="1"/>
        <end position="30"/>
    </location>
</feature>
<feature type="transmembrane region" description="Helical" evidence="8">
    <location>
        <begin position="38"/>
        <end position="64"/>
    </location>
</feature>
<comment type="subcellular location">
    <subcellularLocation>
        <location evidence="1 8">Cell membrane</location>
        <topology evidence="1 8">Multi-pass membrane protein</topology>
    </subcellularLocation>
</comment>
<evidence type="ECO:0000256" key="1">
    <source>
        <dbReference type="ARBA" id="ARBA00004651"/>
    </source>
</evidence>
<keyword evidence="7 8" id="KW-0472">Membrane</keyword>
<evidence type="ECO:0000256" key="2">
    <source>
        <dbReference type="ARBA" id="ARBA00007069"/>
    </source>
</evidence>
<dbReference type="Proteomes" id="UP000648535">
    <property type="component" value="Unassembled WGS sequence"/>
</dbReference>
<evidence type="ECO:0000313" key="13">
    <source>
        <dbReference type="Proteomes" id="UP000648535"/>
    </source>
</evidence>
<dbReference type="Proteomes" id="UP000746584">
    <property type="component" value="Unassembled WGS sequence"/>
</dbReference>
<proteinExistence type="inferred from homology"/>
<keyword evidence="4" id="KW-1003">Cell membrane</keyword>
<dbReference type="PANTHER" id="PTHR43848:SF2">
    <property type="entry name" value="PUTRESCINE TRANSPORT SYSTEM PERMEASE PROTEIN POTI"/>
    <property type="match status" value="1"/>
</dbReference>
<evidence type="ECO:0000256" key="6">
    <source>
        <dbReference type="ARBA" id="ARBA00022989"/>
    </source>
</evidence>
<gene>
    <name evidence="11" type="ORF">GCM10009769_31560</name>
    <name evidence="12" type="ORF">JOE58_002671</name>
</gene>
<name>A0A8H9L033_9MICO</name>
<keyword evidence="6 8" id="KW-1133">Transmembrane helix</keyword>
<protein>
    <submittedName>
        <fullName evidence="12">Spermidine/putrescine transport system permease protein</fullName>
    </submittedName>
</protein>
<feature type="transmembrane region" description="Helical" evidence="8">
    <location>
        <begin position="165"/>
        <end position="188"/>
    </location>
</feature>
<organism evidence="11 13">
    <name type="scientific">Curtobacterium luteum</name>
    <dbReference type="NCBI Taxonomy" id="33881"/>
    <lineage>
        <taxon>Bacteria</taxon>
        <taxon>Bacillati</taxon>
        <taxon>Actinomycetota</taxon>
        <taxon>Actinomycetes</taxon>
        <taxon>Micrococcales</taxon>
        <taxon>Microbacteriaceae</taxon>
        <taxon>Curtobacterium</taxon>
    </lineage>
</organism>
<reference evidence="11" key="2">
    <citation type="submission" date="2020-09" db="EMBL/GenBank/DDBJ databases">
        <authorList>
            <person name="Sun Q."/>
            <person name="Ohkuma M."/>
        </authorList>
    </citation>
    <scope>NUCLEOTIDE SEQUENCE</scope>
    <source>
        <strain evidence="11">JCM 1480</strain>
    </source>
</reference>
<dbReference type="GO" id="GO:0005886">
    <property type="term" value="C:plasma membrane"/>
    <property type="evidence" value="ECO:0007669"/>
    <property type="project" value="UniProtKB-SubCell"/>
</dbReference>
<dbReference type="InterPro" id="IPR000515">
    <property type="entry name" value="MetI-like"/>
</dbReference>
<feature type="transmembrane region" description="Helical" evidence="8">
    <location>
        <begin position="209"/>
        <end position="231"/>
    </location>
</feature>
<comment type="similarity">
    <text evidence="2">Belongs to the binding-protein-dependent transport system permease family. CysTW subfamily.</text>
</comment>
<accession>A0A8H9L033</accession>
<dbReference type="PANTHER" id="PTHR43848">
    <property type="entry name" value="PUTRESCINE TRANSPORT SYSTEM PERMEASE PROTEIN POTI"/>
    <property type="match status" value="1"/>
</dbReference>
<dbReference type="RefSeq" id="WP_175327490.1">
    <property type="nucleotide sequence ID" value="NZ_BMOI01000017.1"/>
</dbReference>
<evidence type="ECO:0000259" key="10">
    <source>
        <dbReference type="PROSITE" id="PS50928"/>
    </source>
</evidence>
<feature type="transmembrane region" description="Helical" evidence="8">
    <location>
        <begin position="267"/>
        <end position="287"/>
    </location>
</feature>
<evidence type="ECO:0000256" key="4">
    <source>
        <dbReference type="ARBA" id="ARBA00022475"/>
    </source>
</evidence>
<keyword evidence="5 8" id="KW-0812">Transmembrane</keyword>
<evidence type="ECO:0000256" key="8">
    <source>
        <dbReference type="RuleBase" id="RU363032"/>
    </source>
</evidence>
<dbReference type="Gene3D" id="1.10.3720.10">
    <property type="entry name" value="MetI-like"/>
    <property type="match status" value="1"/>
</dbReference>
<dbReference type="Pfam" id="PF00528">
    <property type="entry name" value="BPD_transp_1"/>
    <property type="match status" value="1"/>
</dbReference>
<dbReference type="AlphaFoldDB" id="A0A8H9L033"/>
<feature type="transmembrane region" description="Helical" evidence="8">
    <location>
        <begin position="132"/>
        <end position="159"/>
    </location>
</feature>
<reference evidence="11" key="1">
    <citation type="journal article" date="2014" name="Int. J. Syst. Evol. Microbiol.">
        <title>Complete genome sequence of Corynebacterium casei LMG S-19264T (=DSM 44701T), isolated from a smear-ripened cheese.</title>
        <authorList>
            <consortium name="US DOE Joint Genome Institute (JGI-PGF)"/>
            <person name="Walter F."/>
            <person name="Albersmeier A."/>
            <person name="Kalinowski J."/>
            <person name="Ruckert C."/>
        </authorList>
    </citation>
    <scope>NUCLEOTIDE SEQUENCE</scope>
    <source>
        <strain evidence="11">JCM 1480</strain>
    </source>
</reference>
<dbReference type="InterPro" id="IPR035906">
    <property type="entry name" value="MetI-like_sf"/>
</dbReference>
<reference evidence="12 14" key="3">
    <citation type="submission" date="2021-01" db="EMBL/GenBank/DDBJ databases">
        <title>Sequencing the genomes of 1000 actinobacteria strains.</title>
        <authorList>
            <person name="Klenk H.-P."/>
        </authorList>
    </citation>
    <scope>NUCLEOTIDE SEQUENCE [LARGE SCALE GENOMIC DNA]</scope>
    <source>
        <strain evidence="12 14">DSM 20542</strain>
    </source>
</reference>
<evidence type="ECO:0000256" key="5">
    <source>
        <dbReference type="ARBA" id="ARBA00022692"/>
    </source>
</evidence>
<dbReference type="EMBL" id="BMOI01000017">
    <property type="protein sequence ID" value="GGL11164.1"/>
    <property type="molecule type" value="Genomic_DNA"/>
</dbReference>
<evidence type="ECO:0000313" key="11">
    <source>
        <dbReference type="EMBL" id="GGL11164.1"/>
    </source>
</evidence>